<accession>A0A8H5S4V3</accession>
<feature type="compositionally biased region" description="Basic and acidic residues" evidence="1">
    <location>
        <begin position="341"/>
        <end position="352"/>
    </location>
</feature>
<dbReference type="GeneID" id="59300990"/>
<comment type="caution">
    <text evidence="2">The sequence shown here is derived from an EMBL/GenBank/DDBJ whole genome shotgun (WGS) entry which is preliminary data.</text>
</comment>
<reference evidence="2 3" key="1">
    <citation type="submission" date="2020-05" db="EMBL/GenBank/DDBJ databases">
        <title>Identification and distribution of gene clusters putatively required for synthesis of sphingolipid metabolism inhibitors in phylogenetically diverse species of the filamentous fungus Fusarium.</title>
        <authorList>
            <person name="Kim H.-S."/>
            <person name="Busman M."/>
            <person name="Brown D.W."/>
            <person name="Divon H."/>
            <person name="Uhlig S."/>
            <person name="Proctor R.H."/>
        </authorList>
    </citation>
    <scope>NUCLEOTIDE SEQUENCE [LARGE SCALE GENOMIC DNA]</scope>
    <source>
        <strain evidence="2 3">NRRL 66243</strain>
    </source>
</reference>
<feature type="region of interest" description="Disordered" evidence="1">
    <location>
        <begin position="341"/>
        <end position="370"/>
    </location>
</feature>
<proteinExistence type="predicted"/>
<dbReference type="OrthoDB" id="4867305at2759"/>
<name>A0A8H5S4V3_9HYPO</name>
<evidence type="ECO:0000313" key="3">
    <source>
        <dbReference type="Proteomes" id="UP000530670"/>
    </source>
</evidence>
<feature type="region of interest" description="Disordered" evidence="1">
    <location>
        <begin position="30"/>
        <end position="64"/>
    </location>
</feature>
<dbReference type="AlphaFoldDB" id="A0A8H5S4V3"/>
<organism evidence="2 3">
    <name type="scientific">Fusarium tjaetaba</name>
    <dbReference type="NCBI Taxonomy" id="1567544"/>
    <lineage>
        <taxon>Eukaryota</taxon>
        <taxon>Fungi</taxon>
        <taxon>Dikarya</taxon>
        <taxon>Ascomycota</taxon>
        <taxon>Pezizomycotina</taxon>
        <taxon>Sordariomycetes</taxon>
        <taxon>Hypocreomycetidae</taxon>
        <taxon>Hypocreales</taxon>
        <taxon>Nectriaceae</taxon>
        <taxon>Fusarium</taxon>
        <taxon>Fusarium fujikuroi species complex</taxon>
    </lineage>
</organism>
<sequence length="449" mass="50739">MSVRASNALRGPRALFRPASYARYRNMIKEEPEQTQMQKPKGKRTTRPWPSGLQVPGARSARPIPADPSAKYTIIKIPNTSIAFSSWPTLNKFKPALQPRAKGTIPPGAVAGVQATVDTDMEMAILPYLYNDLGVLIFEGPQWEQVRIMANILQSVECEECRLPKRDWTTGNASFEVKYDKWNVYRIKLNARKHTEITFQKNRGKKRSIKPNGLYDLTNIALEKWKADGIGGPVPVEPVPGSINMYIVNHIGGPGLANDTINGSFLPQLHVYVATGIRDNTIYMSIEFHTVGTRRLVGVTNLKLSPTFKMPSTKDMAEKPPQEGVDKTTNFDQKFASLEEKMKASRKGDTHSLKQASQPPPTHASGIETPRELYEKLVPSNTNRNSEIYRRAMFKVYKLEHKLWAQRKRALGKEKKDQRRTKSFTRKHKRRLAAVAQIEEKYIDADGEA</sequence>
<gene>
    <name evidence="2" type="ORF">FTJAE_2518</name>
</gene>
<dbReference type="RefSeq" id="XP_037210373.1">
    <property type="nucleotide sequence ID" value="XM_037348720.1"/>
</dbReference>
<dbReference type="EMBL" id="JAAQRI010000048">
    <property type="protein sequence ID" value="KAF5645268.1"/>
    <property type="molecule type" value="Genomic_DNA"/>
</dbReference>
<evidence type="ECO:0000256" key="1">
    <source>
        <dbReference type="SAM" id="MobiDB-lite"/>
    </source>
</evidence>
<feature type="region of interest" description="Disordered" evidence="1">
    <location>
        <begin position="308"/>
        <end position="329"/>
    </location>
</feature>
<keyword evidence="3" id="KW-1185">Reference proteome</keyword>
<dbReference type="Proteomes" id="UP000530670">
    <property type="component" value="Unassembled WGS sequence"/>
</dbReference>
<evidence type="ECO:0000313" key="2">
    <source>
        <dbReference type="EMBL" id="KAF5645268.1"/>
    </source>
</evidence>
<feature type="compositionally biased region" description="Basic and acidic residues" evidence="1">
    <location>
        <begin position="315"/>
        <end position="326"/>
    </location>
</feature>
<feature type="compositionally biased region" description="Basic residues" evidence="1">
    <location>
        <begin position="418"/>
        <end position="430"/>
    </location>
</feature>
<protein>
    <submittedName>
        <fullName evidence="2">Uncharacterized protein</fullName>
    </submittedName>
</protein>
<feature type="region of interest" description="Disordered" evidence="1">
    <location>
        <begin position="408"/>
        <end position="430"/>
    </location>
</feature>